<evidence type="ECO:0000256" key="6">
    <source>
        <dbReference type="ARBA" id="ARBA00023277"/>
    </source>
</evidence>
<keyword evidence="5 9" id="KW-0378">Hydrolase</keyword>
<comment type="similarity">
    <text evidence="2">Belongs to the GmhB family.</text>
</comment>
<dbReference type="SUPFAM" id="SSF56784">
    <property type="entry name" value="HAD-like"/>
    <property type="match status" value="1"/>
</dbReference>
<organism evidence="9 10">
    <name type="scientific">Bradyrhizobium barranii</name>
    <dbReference type="NCBI Taxonomy" id="2992140"/>
    <lineage>
        <taxon>Bacteria</taxon>
        <taxon>Pseudomonadati</taxon>
        <taxon>Pseudomonadota</taxon>
        <taxon>Alphaproteobacteria</taxon>
        <taxon>Hyphomicrobiales</taxon>
        <taxon>Nitrobacteraceae</taxon>
        <taxon>Bradyrhizobium</taxon>
    </lineage>
</organism>
<keyword evidence="3" id="KW-0963">Cytoplasm</keyword>
<dbReference type="InterPro" id="IPR029044">
    <property type="entry name" value="Nucleotide-diphossugar_trans"/>
</dbReference>
<keyword evidence="4" id="KW-0479">Metal-binding</keyword>
<proteinExistence type="inferred from homology"/>
<dbReference type="SUPFAM" id="SSF53448">
    <property type="entry name" value="Nucleotide-diphospho-sugar transferases"/>
    <property type="match status" value="1"/>
</dbReference>
<evidence type="ECO:0000256" key="1">
    <source>
        <dbReference type="ARBA" id="ARBA00004496"/>
    </source>
</evidence>
<dbReference type="Pfam" id="PF00483">
    <property type="entry name" value="NTP_transferase"/>
    <property type="match status" value="1"/>
</dbReference>
<accession>A0ABY3QEW9</accession>
<dbReference type="InterPro" id="IPR005835">
    <property type="entry name" value="NTP_transferase_dom"/>
</dbReference>
<reference evidence="9" key="1">
    <citation type="submission" date="2021-11" db="EMBL/GenBank/DDBJ databases">
        <title>Australian commercial rhizobial inoculants.</title>
        <authorList>
            <person name="Kohlmeier M.G."/>
            <person name="O'Hara G.W."/>
            <person name="Colombi E."/>
            <person name="Ramsay J.P."/>
            <person name="Terpolilli J."/>
        </authorList>
    </citation>
    <scope>NUCLEOTIDE SEQUENCE</scope>
    <source>
        <strain evidence="9">CC829</strain>
    </source>
</reference>
<dbReference type="NCBIfam" id="TIGR01656">
    <property type="entry name" value="Histidinol-ppas"/>
    <property type="match status" value="1"/>
</dbReference>
<comment type="subcellular location">
    <subcellularLocation>
        <location evidence="1">Cytoplasm</location>
    </subcellularLocation>
</comment>
<keyword evidence="10" id="KW-1185">Reference proteome</keyword>
<sequence length="403" mass="44819">MPKQAVVLVGGLGSRLGEKTRLAPKPMLEVAGRPFLEYLLDELSRYPGIEDILLLAGYRAEQVVEAYDGRKRRRASISVLSEPALSGTGGALKYAAPMLQERFFLLNGDSFFDFNLFDLALRAEGSSALVHMALKREQPGDRYGRLVLDGRKVVEFLAAGSRPNGPINAGVYCVNRSIVSLIEKMPCSLEQTVFPLLAAKGQLEAVPYDGFFIDIGVPADLDRAHEELPIRLKRPAVFFDRDGVLNVDKAYVHRVDDFEWVSGAREAIKLCNDLGYYAFVVTNQSGVARGYYGVDDVHRLHDWMTDELAAVGAHIDDYQYCPYHEDGTVEVYRRVSARRKPAPGMILDCMKAWPVRREGSLLVGDNSRDVEAARAAGMPGYLYKEGDLSVFLRSLLKTRSSFD</sequence>
<dbReference type="GO" id="GO:0016787">
    <property type="term" value="F:hydrolase activity"/>
    <property type="evidence" value="ECO:0007669"/>
    <property type="project" value="UniProtKB-KW"/>
</dbReference>
<dbReference type="Pfam" id="PF13242">
    <property type="entry name" value="Hydrolase_like"/>
    <property type="match status" value="1"/>
</dbReference>
<dbReference type="RefSeq" id="WP_231142409.1">
    <property type="nucleotide sequence ID" value="NZ_CP088100.1"/>
</dbReference>
<feature type="domain" description="Nucleotidyl transferase" evidence="8">
    <location>
        <begin position="5"/>
        <end position="227"/>
    </location>
</feature>
<dbReference type="EMBL" id="CP088100">
    <property type="protein sequence ID" value="UFW84442.1"/>
    <property type="molecule type" value="Genomic_DNA"/>
</dbReference>
<name>A0ABY3QEW9_9BRAD</name>
<dbReference type="PANTHER" id="PTHR42891:SF1">
    <property type="entry name" value="D-GLYCERO-BETA-D-MANNO-HEPTOSE-1,7-BISPHOSPHATE 7-PHOSPHATASE"/>
    <property type="match status" value="1"/>
</dbReference>
<dbReference type="InterPro" id="IPR036412">
    <property type="entry name" value="HAD-like_sf"/>
</dbReference>
<protein>
    <recommendedName>
        <fullName evidence="7">D,D-heptose 1,7-bisphosphate phosphatase</fullName>
    </recommendedName>
</protein>
<dbReference type="NCBIfam" id="TIGR01662">
    <property type="entry name" value="HAD-SF-IIIA"/>
    <property type="match status" value="1"/>
</dbReference>
<dbReference type="Proteomes" id="UP001430990">
    <property type="component" value="Chromosome"/>
</dbReference>
<evidence type="ECO:0000256" key="3">
    <source>
        <dbReference type="ARBA" id="ARBA00022490"/>
    </source>
</evidence>
<dbReference type="CDD" id="cd06915">
    <property type="entry name" value="NTP_transferase_WcbM_like"/>
    <property type="match status" value="1"/>
</dbReference>
<dbReference type="InterPro" id="IPR023214">
    <property type="entry name" value="HAD_sf"/>
</dbReference>
<dbReference type="Gene3D" id="3.90.550.10">
    <property type="entry name" value="Spore Coat Polysaccharide Biosynthesis Protein SpsA, Chain A"/>
    <property type="match status" value="1"/>
</dbReference>
<keyword evidence="6" id="KW-0119">Carbohydrate metabolism</keyword>
<evidence type="ECO:0000259" key="8">
    <source>
        <dbReference type="Pfam" id="PF00483"/>
    </source>
</evidence>
<dbReference type="InterPro" id="IPR004446">
    <property type="entry name" value="Heptose_bisP_phosphatase"/>
</dbReference>
<evidence type="ECO:0000256" key="5">
    <source>
        <dbReference type="ARBA" id="ARBA00022801"/>
    </source>
</evidence>
<evidence type="ECO:0000313" key="9">
    <source>
        <dbReference type="EMBL" id="UFW84442.1"/>
    </source>
</evidence>
<dbReference type="InterPro" id="IPR006549">
    <property type="entry name" value="HAD-SF_hydro_IIIA"/>
</dbReference>
<evidence type="ECO:0000256" key="4">
    <source>
        <dbReference type="ARBA" id="ARBA00022723"/>
    </source>
</evidence>
<evidence type="ECO:0000313" key="10">
    <source>
        <dbReference type="Proteomes" id="UP001430990"/>
    </source>
</evidence>
<dbReference type="InterPro" id="IPR006543">
    <property type="entry name" value="Histidinol-phos"/>
</dbReference>
<dbReference type="Gene3D" id="3.40.50.1000">
    <property type="entry name" value="HAD superfamily/HAD-like"/>
    <property type="match status" value="1"/>
</dbReference>
<gene>
    <name evidence="9" type="ORF">BjapCC829_31465</name>
</gene>
<evidence type="ECO:0000256" key="7">
    <source>
        <dbReference type="ARBA" id="ARBA00031828"/>
    </source>
</evidence>
<dbReference type="CDD" id="cd07503">
    <property type="entry name" value="HAD_HisB-N"/>
    <property type="match status" value="1"/>
</dbReference>
<dbReference type="PANTHER" id="PTHR42891">
    <property type="entry name" value="D-GLYCERO-BETA-D-MANNO-HEPTOSE-1,7-BISPHOSPHATE 7-PHOSPHATASE"/>
    <property type="match status" value="1"/>
</dbReference>
<evidence type="ECO:0000256" key="2">
    <source>
        <dbReference type="ARBA" id="ARBA00005628"/>
    </source>
</evidence>